<sequence length="216" mass="23786">MFLDLHTHSIASDDSRATVEQYVRWAGVLRKKGNTIDGFVLTEHRQFNHDIDYSALSVENQILILKGAELDTDCGHFLVYGVTEEITSKIDFSNVNMEAEKLVDICDHMGAIAIPAHPGRSGIGFAEYLAAGRTGFDSIKIVEGLNGSNRPGEGERAQDLIKDKGYKATGGSDAHIVSAIGTCMTSFNEDIRDEVDLVEKLRKGTFRPVRLEETIK</sequence>
<name>A0A382JXN7_9ZZZZ</name>
<dbReference type="SMART" id="SM00481">
    <property type="entry name" value="POLIIIAc"/>
    <property type="match status" value="1"/>
</dbReference>
<protein>
    <recommendedName>
        <fullName evidence="1">Polymerase/histidinol phosphatase N-terminal domain-containing protein</fullName>
    </recommendedName>
</protein>
<feature type="domain" description="Polymerase/histidinol phosphatase N-terminal" evidence="1">
    <location>
        <begin position="3"/>
        <end position="74"/>
    </location>
</feature>
<dbReference type="CDD" id="cd07432">
    <property type="entry name" value="PHP_HisPPase"/>
    <property type="match status" value="1"/>
</dbReference>
<dbReference type="GO" id="GO:0035312">
    <property type="term" value="F:5'-3' DNA exonuclease activity"/>
    <property type="evidence" value="ECO:0007669"/>
    <property type="project" value="TreeGrafter"/>
</dbReference>
<dbReference type="InterPro" id="IPR003141">
    <property type="entry name" value="Pol/His_phosphatase_N"/>
</dbReference>
<proteinExistence type="predicted"/>
<dbReference type="PANTHER" id="PTHR42924">
    <property type="entry name" value="EXONUCLEASE"/>
    <property type="match status" value="1"/>
</dbReference>
<organism evidence="2">
    <name type="scientific">marine metagenome</name>
    <dbReference type="NCBI Taxonomy" id="408172"/>
    <lineage>
        <taxon>unclassified sequences</taxon>
        <taxon>metagenomes</taxon>
        <taxon>ecological metagenomes</taxon>
    </lineage>
</organism>
<accession>A0A382JXN7</accession>
<dbReference type="Gene3D" id="3.20.20.140">
    <property type="entry name" value="Metal-dependent hydrolases"/>
    <property type="match status" value="1"/>
</dbReference>
<evidence type="ECO:0000259" key="1">
    <source>
        <dbReference type="SMART" id="SM00481"/>
    </source>
</evidence>
<dbReference type="SUPFAM" id="SSF89550">
    <property type="entry name" value="PHP domain-like"/>
    <property type="match status" value="1"/>
</dbReference>
<reference evidence="2" key="1">
    <citation type="submission" date="2018-05" db="EMBL/GenBank/DDBJ databases">
        <authorList>
            <person name="Lanie J.A."/>
            <person name="Ng W.-L."/>
            <person name="Kazmierczak K.M."/>
            <person name="Andrzejewski T.M."/>
            <person name="Davidsen T.M."/>
            <person name="Wayne K.J."/>
            <person name="Tettelin H."/>
            <person name="Glass J.I."/>
            <person name="Rusch D."/>
            <person name="Podicherti R."/>
            <person name="Tsui H.-C.T."/>
            <person name="Winkler M.E."/>
        </authorList>
    </citation>
    <scope>NUCLEOTIDE SEQUENCE</scope>
</reference>
<dbReference type="InterPro" id="IPR016195">
    <property type="entry name" value="Pol/histidinol_Pase-like"/>
</dbReference>
<dbReference type="AlphaFoldDB" id="A0A382JXN7"/>
<dbReference type="PANTHER" id="PTHR42924:SF3">
    <property type="entry name" value="POLYMERASE_HISTIDINOL PHOSPHATASE N-TERMINAL DOMAIN-CONTAINING PROTEIN"/>
    <property type="match status" value="1"/>
</dbReference>
<evidence type="ECO:0000313" key="2">
    <source>
        <dbReference type="EMBL" id="SVC16668.1"/>
    </source>
</evidence>
<dbReference type="EMBL" id="UINC01076985">
    <property type="protein sequence ID" value="SVC16668.1"/>
    <property type="molecule type" value="Genomic_DNA"/>
</dbReference>
<dbReference type="Pfam" id="PF13263">
    <property type="entry name" value="PHP_C"/>
    <property type="match status" value="1"/>
</dbReference>
<dbReference type="GO" id="GO:0004534">
    <property type="term" value="F:5'-3' RNA exonuclease activity"/>
    <property type="evidence" value="ECO:0007669"/>
    <property type="project" value="TreeGrafter"/>
</dbReference>
<gene>
    <name evidence="2" type="ORF">METZ01_LOCUS269522</name>
</gene>
<dbReference type="InterPro" id="IPR052018">
    <property type="entry name" value="PHP_domain"/>
</dbReference>